<comment type="caution">
    <text evidence="1">The sequence shown here is derived from an EMBL/GenBank/DDBJ whole genome shotgun (WGS) entry which is preliminary data.</text>
</comment>
<dbReference type="Proteomes" id="UP000607653">
    <property type="component" value="Unassembled WGS sequence"/>
</dbReference>
<sequence>MGNYVSCVQLPSETPAETIKSDSLVKIYLRPINISELILEFPKHLVCHFDSFYVGQKIRALSENAKLQVHFSFQNISFNPSYPLSPLLHSLPSRLNPLHRVISLRTSF</sequence>
<dbReference type="AlphaFoldDB" id="A0A822ZVS8"/>
<dbReference type="Pfam" id="PF14009">
    <property type="entry name" value="PADRE"/>
    <property type="match status" value="1"/>
</dbReference>
<keyword evidence="2" id="KW-1185">Reference proteome</keyword>
<accession>A0A822ZVS8</accession>
<evidence type="ECO:0000313" key="2">
    <source>
        <dbReference type="Proteomes" id="UP000607653"/>
    </source>
</evidence>
<proteinExistence type="predicted"/>
<organism evidence="1 2">
    <name type="scientific">Nelumbo nucifera</name>
    <name type="common">Sacred lotus</name>
    <dbReference type="NCBI Taxonomy" id="4432"/>
    <lineage>
        <taxon>Eukaryota</taxon>
        <taxon>Viridiplantae</taxon>
        <taxon>Streptophyta</taxon>
        <taxon>Embryophyta</taxon>
        <taxon>Tracheophyta</taxon>
        <taxon>Spermatophyta</taxon>
        <taxon>Magnoliopsida</taxon>
        <taxon>Proteales</taxon>
        <taxon>Nelumbonaceae</taxon>
        <taxon>Nelumbo</taxon>
    </lineage>
</organism>
<reference evidence="1 2" key="1">
    <citation type="journal article" date="2020" name="Mol. Biol. Evol.">
        <title>Distinct Expression and Methylation Patterns for Genes with Different Fates following a Single Whole-Genome Duplication in Flowering Plants.</title>
        <authorList>
            <person name="Shi T."/>
            <person name="Rahmani R.S."/>
            <person name="Gugger P.F."/>
            <person name="Wang M."/>
            <person name="Li H."/>
            <person name="Zhang Y."/>
            <person name="Li Z."/>
            <person name="Wang Q."/>
            <person name="Van de Peer Y."/>
            <person name="Marchal K."/>
            <person name="Chen J."/>
        </authorList>
    </citation>
    <scope>NUCLEOTIDE SEQUENCE [LARGE SCALE GENOMIC DNA]</scope>
    <source>
        <tissue evidence="1">Leaf</tissue>
    </source>
</reference>
<evidence type="ECO:0000313" key="1">
    <source>
        <dbReference type="EMBL" id="DAD48997.1"/>
    </source>
</evidence>
<dbReference type="InterPro" id="IPR025322">
    <property type="entry name" value="PADRE_dom"/>
</dbReference>
<gene>
    <name evidence="1" type="ORF">HUJ06_018934</name>
</gene>
<dbReference type="EMBL" id="DUZY01000008">
    <property type="protein sequence ID" value="DAD48997.1"/>
    <property type="molecule type" value="Genomic_DNA"/>
</dbReference>
<protein>
    <submittedName>
        <fullName evidence="1">Uncharacterized protein</fullName>
    </submittedName>
</protein>
<name>A0A822ZVS8_NELNU</name>